<dbReference type="EMBL" id="JBFOLK010000005">
    <property type="protein sequence ID" value="KAL2513044.1"/>
    <property type="molecule type" value="Genomic_DNA"/>
</dbReference>
<organism evidence="2 3">
    <name type="scientific">Abeliophyllum distichum</name>
    <dbReference type="NCBI Taxonomy" id="126358"/>
    <lineage>
        <taxon>Eukaryota</taxon>
        <taxon>Viridiplantae</taxon>
        <taxon>Streptophyta</taxon>
        <taxon>Embryophyta</taxon>
        <taxon>Tracheophyta</taxon>
        <taxon>Spermatophyta</taxon>
        <taxon>Magnoliopsida</taxon>
        <taxon>eudicotyledons</taxon>
        <taxon>Gunneridae</taxon>
        <taxon>Pentapetalae</taxon>
        <taxon>asterids</taxon>
        <taxon>lamiids</taxon>
        <taxon>Lamiales</taxon>
        <taxon>Oleaceae</taxon>
        <taxon>Forsythieae</taxon>
        <taxon>Abeliophyllum</taxon>
    </lineage>
</organism>
<evidence type="ECO:0000313" key="3">
    <source>
        <dbReference type="Proteomes" id="UP001604336"/>
    </source>
</evidence>
<name>A0ABD1TJY1_9LAMI</name>
<dbReference type="AlphaFoldDB" id="A0ABD1TJY1"/>
<keyword evidence="3" id="KW-1185">Reference proteome</keyword>
<dbReference type="Proteomes" id="UP001604336">
    <property type="component" value="Unassembled WGS sequence"/>
</dbReference>
<gene>
    <name evidence="2" type="ORF">Adt_18644</name>
</gene>
<proteinExistence type="predicted"/>
<sequence>MDTPVSQLYSRSMEDSGYHRKMGPSSLSVKSSNDTSTMDIEKECLDDPNLDDEVENHLPKVLTMSVRLLLSSVLIYQKRRDGDWRYASLEHMTSRLSKKFAIEGGKVFLETYPCHTCL</sequence>
<feature type="compositionally biased region" description="Polar residues" evidence="1">
    <location>
        <begin position="25"/>
        <end position="35"/>
    </location>
</feature>
<evidence type="ECO:0000313" key="2">
    <source>
        <dbReference type="EMBL" id="KAL2513044.1"/>
    </source>
</evidence>
<reference evidence="3" key="1">
    <citation type="submission" date="2024-07" db="EMBL/GenBank/DDBJ databases">
        <title>Two chromosome-level genome assemblies of Korean endemic species Abeliophyllum distichum and Forsythia ovata (Oleaceae).</title>
        <authorList>
            <person name="Jang H."/>
        </authorList>
    </citation>
    <scope>NUCLEOTIDE SEQUENCE [LARGE SCALE GENOMIC DNA]</scope>
</reference>
<evidence type="ECO:0000256" key="1">
    <source>
        <dbReference type="SAM" id="MobiDB-lite"/>
    </source>
</evidence>
<protein>
    <submittedName>
        <fullName evidence="2">Uncharacterized protein</fullName>
    </submittedName>
</protein>
<comment type="caution">
    <text evidence="2">The sequence shown here is derived from an EMBL/GenBank/DDBJ whole genome shotgun (WGS) entry which is preliminary data.</text>
</comment>
<feature type="region of interest" description="Disordered" evidence="1">
    <location>
        <begin position="1"/>
        <end position="35"/>
    </location>
</feature>
<accession>A0ABD1TJY1</accession>
<feature type="compositionally biased region" description="Polar residues" evidence="1">
    <location>
        <begin position="1"/>
        <end position="10"/>
    </location>
</feature>